<dbReference type="Gene3D" id="1.25.40.10">
    <property type="entry name" value="Tetratricopeptide repeat domain"/>
    <property type="match status" value="1"/>
</dbReference>
<dbReference type="AlphaFoldDB" id="A0ABD3NMP1"/>
<dbReference type="Proteomes" id="UP001530400">
    <property type="component" value="Unassembled WGS sequence"/>
</dbReference>
<comment type="caution">
    <text evidence="3">The sequence shown here is derived from an EMBL/GenBank/DDBJ whole genome shotgun (WGS) entry which is preliminary data.</text>
</comment>
<reference evidence="3 4" key="1">
    <citation type="submission" date="2024-10" db="EMBL/GenBank/DDBJ databases">
        <title>Updated reference genomes for cyclostephanoid diatoms.</title>
        <authorList>
            <person name="Roberts W.R."/>
            <person name="Alverson A.J."/>
        </authorList>
    </citation>
    <scope>NUCLEOTIDE SEQUENCE [LARGE SCALE GENOMIC DNA]</scope>
    <source>
        <strain evidence="3 4">AJA010-31</strain>
    </source>
</reference>
<dbReference type="EMBL" id="JALLPJ020001064">
    <property type="protein sequence ID" value="KAL3777122.1"/>
    <property type="molecule type" value="Genomic_DNA"/>
</dbReference>
<proteinExistence type="predicted"/>
<name>A0ABD3NMP1_9STRA</name>
<feature type="chain" id="PRO_5044882157" evidence="2">
    <location>
        <begin position="24"/>
        <end position="568"/>
    </location>
</feature>
<evidence type="ECO:0000313" key="4">
    <source>
        <dbReference type="Proteomes" id="UP001530400"/>
    </source>
</evidence>
<gene>
    <name evidence="3" type="ORF">ACHAWO_004088</name>
</gene>
<dbReference type="InterPro" id="IPR011990">
    <property type="entry name" value="TPR-like_helical_dom_sf"/>
</dbReference>
<feature type="signal peptide" evidence="2">
    <location>
        <begin position="1"/>
        <end position="23"/>
    </location>
</feature>
<protein>
    <submittedName>
        <fullName evidence="3">Uncharacterized protein</fullName>
    </submittedName>
</protein>
<feature type="region of interest" description="Disordered" evidence="1">
    <location>
        <begin position="407"/>
        <end position="429"/>
    </location>
</feature>
<evidence type="ECO:0000313" key="3">
    <source>
        <dbReference type="EMBL" id="KAL3777122.1"/>
    </source>
</evidence>
<feature type="region of interest" description="Disordered" evidence="1">
    <location>
        <begin position="270"/>
        <end position="292"/>
    </location>
</feature>
<organism evidence="3 4">
    <name type="scientific">Cyclotella atomus</name>
    <dbReference type="NCBI Taxonomy" id="382360"/>
    <lineage>
        <taxon>Eukaryota</taxon>
        <taxon>Sar</taxon>
        <taxon>Stramenopiles</taxon>
        <taxon>Ochrophyta</taxon>
        <taxon>Bacillariophyta</taxon>
        <taxon>Coscinodiscophyceae</taxon>
        <taxon>Thalassiosirophycidae</taxon>
        <taxon>Stephanodiscales</taxon>
        <taxon>Stephanodiscaceae</taxon>
        <taxon>Cyclotella</taxon>
    </lineage>
</organism>
<feature type="compositionally biased region" description="Polar residues" evidence="1">
    <location>
        <begin position="277"/>
        <end position="291"/>
    </location>
</feature>
<keyword evidence="4" id="KW-1185">Reference proteome</keyword>
<evidence type="ECO:0000256" key="2">
    <source>
        <dbReference type="SAM" id="SignalP"/>
    </source>
</evidence>
<accession>A0ABD3NMP1</accession>
<evidence type="ECO:0000256" key="1">
    <source>
        <dbReference type="SAM" id="MobiDB-lite"/>
    </source>
</evidence>
<dbReference type="SUPFAM" id="SSF48452">
    <property type="entry name" value="TPR-like"/>
    <property type="match status" value="1"/>
</dbReference>
<sequence>MNYTRRRRLVALLSLTLFSASHGRRPFLAKHVVHDVWPSHSLQIRGGDSVADVQAQEEANVPPVKDSIDVNVVSAVDEEAPKRATTLDTQIEALITEAGGETSQMPDDEQSPVEQISTIDETIASVTNESIQAELEELRRKATEKRAEGKSHHDLGDLASASEAFRQAATMLQEALCLDDIEQIAEEYATCRLHEALCLFKNGMAQQSVQVCSDVIGDGVVVEAAVLGETIDDNDDTVNIDEEAENDETSNAVEIGSGELAENEGDIAEGEEADKPTVSTASHKSQISSQVRARAHLRRSKARLSLGDLDGAIEDAKKSAYLGDRNAVTFYGRLLREGAAANDPVVNSLGLGSSTWGSGDAQNSFLEGIMGGLQSNPLSSSSAGSDFSSSLLSSLLTGSSGSSSGMGLLGELLSPPSQPEGKFRRRKKKNGIDSLAKSVLSNLMKRMEDKDTQKSICNYLHSTNTQQIMSFATMAGVPMKEESAARLVGIANSITPKGIRRSIRNIKRGLKVVKTTRKILKVIDKYKTVLVLVMLCYWIRSAITQPFPLSVDKKTRKLLKDASSVVMN</sequence>
<keyword evidence="2" id="KW-0732">Signal</keyword>